<dbReference type="PANTHER" id="PTHR43386:SF1">
    <property type="entry name" value="D,D-DIPEPTIDE TRANSPORT SYSTEM PERMEASE PROTEIN DDPC-RELATED"/>
    <property type="match status" value="1"/>
</dbReference>
<dbReference type="AlphaFoldDB" id="A0A4R2FAX0"/>
<evidence type="ECO:0000313" key="9">
    <source>
        <dbReference type="EMBL" id="TCN81260.1"/>
    </source>
</evidence>
<dbReference type="PROSITE" id="PS50928">
    <property type="entry name" value="ABC_TM1"/>
    <property type="match status" value="1"/>
</dbReference>
<comment type="similarity">
    <text evidence="7">Belongs to the binding-protein-dependent transport system permease family.</text>
</comment>
<accession>A0A4R2FAX0</accession>
<evidence type="ECO:0000256" key="6">
    <source>
        <dbReference type="ARBA" id="ARBA00023136"/>
    </source>
</evidence>
<dbReference type="InterPro" id="IPR000515">
    <property type="entry name" value="MetI-like"/>
</dbReference>
<comment type="caution">
    <text evidence="9">The sequence shown here is derived from an EMBL/GenBank/DDBJ whole genome shotgun (WGS) entry which is preliminary data.</text>
</comment>
<keyword evidence="4 7" id="KW-0812">Transmembrane</keyword>
<keyword evidence="10" id="KW-1185">Reference proteome</keyword>
<proteinExistence type="inferred from homology"/>
<dbReference type="GO" id="GO:0071916">
    <property type="term" value="F:dipeptide transmembrane transporter activity"/>
    <property type="evidence" value="ECO:0007669"/>
    <property type="project" value="TreeGrafter"/>
</dbReference>
<dbReference type="RefSeq" id="WP_207904301.1">
    <property type="nucleotide sequence ID" value="NZ_SLWF01000025.1"/>
</dbReference>
<feature type="transmembrane region" description="Helical" evidence="7">
    <location>
        <begin position="75"/>
        <end position="100"/>
    </location>
</feature>
<dbReference type="SUPFAM" id="SSF161098">
    <property type="entry name" value="MetI-like"/>
    <property type="match status" value="1"/>
</dbReference>
<dbReference type="EMBL" id="SLWF01000025">
    <property type="protein sequence ID" value="TCN81260.1"/>
    <property type="molecule type" value="Genomic_DNA"/>
</dbReference>
<feature type="transmembrane region" description="Helical" evidence="7">
    <location>
        <begin position="107"/>
        <end position="129"/>
    </location>
</feature>
<dbReference type="InterPro" id="IPR050366">
    <property type="entry name" value="BP-dependent_transpt_permease"/>
</dbReference>
<dbReference type="CDD" id="cd06261">
    <property type="entry name" value="TM_PBP2"/>
    <property type="match status" value="1"/>
</dbReference>
<dbReference type="PANTHER" id="PTHR43386">
    <property type="entry name" value="OLIGOPEPTIDE TRANSPORT SYSTEM PERMEASE PROTEIN APPC"/>
    <property type="match status" value="1"/>
</dbReference>
<keyword evidence="2 7" id="KW-0813">Transport</keyword>
<name>A0A4R2FAX0_9GAMM</name>
<sequence>MLKNRLKQMSPGQWTGAAILILLLLSAWMAPLFGHGQPNLQHLQHSFAPASAQLPLGSDQFGRDMLARLAAAVRLSFSLSLLCVASSAFLGISLGVMAAWSSQRIDAVINFIANTVMSLPGLVLVLLVAGLAPGSFTMLYLGISLTLWVEYFRVVRATVQPLVNGPELQSSMMLGFGRWYQFRRHIWPAISGNVLTLAAFGAATSILMMASTGFVYAGLKPPTAELGLMIVELFPYFADATWVLLQPLCILLLMVLGFNLLAGQKA</sequence>
<evidence type="ECO:0000256" key="2">
    <source>
        <dbReference type="ARBA" id="ARBA00022448"/>
    </source>
</evidence>
<dbReference type="InterPro" id="IPR035906">
    <property type="entry name" value="MetI-like_sf"/>
</dbReference>
<evidence type="ECO:0000256" key="7">
    <source>
        <dbReference type="RuleBase" id="RU363032"/>
    </source>
</evidence>
<dbReference type="Proteomes" id="UP000294832">
    <property type="component" value="Unassembled WGS sequence"/>
</dbReference>
<keyword evidence="5 7" id="KW-1133">Transmembrane helix</keyword>
<protein>
    <submittedName>
        <fullName evidence="9">Peptide/nickel transport system permease protein</fullName>
    </submittedName>
</protein>
<dbReference type="Pfam" id="PF00528">
    <property type="entry name" value="BPD_transp_1"/>
    <property type="match status" value="1"/>
</dbReference>
<feature type="transmembrane region" description="Helical" evidence="7">
    <location>
        <begin position="135"/>
        <end position="152"/>
    </location>
</feature>
<evidence type="ECO:0000256" key="3">
    <source>
        <dbReference type="ARBA" id="ARBA00022475"/>
    </source>
</evidence>
<gene>
    <name evidence="9" type="ORF">EDC91_12522</name>
</gene>
<keyword evidence="6 7" id="KW-0472">Membrane</keyword>
<reference evidence="9 10" key="1">
    <citation type="submission" date="2019-03" db="EMBL/GenBank/DDBJ databases">
        <title>Freshwater and sediment microbial communities from various areas in North America, analyzing microbe dynamics in response to fracking.</title>
        <authorList>
            <person name="Lamendella R."/>
        </authorList>
    </citation>
    <scope>NUCLEOTIDE SEQUENCE [LARGE SCALE GENOMIC DNA]</scope>
    <source>
        <strain evidence="9 10">74A</strain>
    </source>
</reference>
<dbReference type="GO" id="GO:0005886">
    <property type="term" value="C:plasma membrane"/>
    <property type="evidence" value="ECO:0007669"/>
    <property type="project" value="UniProtKB-SubCell"/>
</dbReference>
<evidence type="ECO:0000256" key="1">
    <source>
        <dbReference type="ARBA" id="ARBA00004651"/>
    </source>
</evidence>
<keyword evidence="3" id="KW-1003">Cell membrane</keyword>
<evidence type="ECO:0000256" key="5">
    <source>
        <dbReference type="ARBA" id="ARBA00022989"/>
    </source>
</evidence>
<evidence type="ECO:0000256" key="4">
    <source>
        <dbReference type="ARBA" id="ARBA00022692"/>
    </source>
</evidence>
<organism evidence="9 10">
    <name type="scientific">Shewanella fodinae</name>
    <dbReference type="NCBI Taxonomy" id="552357"/>
    <lineage>
        <taxon>Bacteria</taxon>
        <taxon>Pseudomonadati</taxon>
        <taxon>Pseudomonadota</taxon>
        <taxon>Gammaproteobacteria</taxon>
        <taxon>Alteromonadales</taxon>
        <taxon>Shewanellaceae</taxon>
        <taxon>Shewanella</taxon>
    </lineage>
</organism>
<feature type="domain" description="ABC transmembrane type-1" evidence="8">
    <location>
        <begin position="73"/>
        <end position="262"/>
    </location>
</feature>
<comment type="subcellular location">
    <subcellularLocation>
        <location evidence="1 7">Cell membrane</location>
        <topology evidence="1 7">Multi-pass membrane protein</topology>
    </subcellularLocation>
</comment>
<feature type="transmembrane region" description="Helical" evidence="7">
    <location>
        <begin position="194"/>
        <end position="216"/>
    </location>
</feature>
<evidence type="ECO:0000259" key="8">
    <source>
        <dbReference type="PROSITE" id="PS50928"/>
    </source>
</evidence>
<evidence type="ECO:0000313" key="10">
    <source>
        <dbReference type="Proteomes" id="UP000294832"/>
    </source>
</evidence>
<dbReference type="Gene3D" id="1.10.3720.10">
    <property type="entry name" value="MetI-like"/>
    <property type="match status" value="1"/>
</dbReference>
<feature type="transmembrane region" description="Helical" evidence="7">
    <location>
        <begin position="236"/>
        <end position="262"/>
    </location>
</feature>